<dbReference type="Proteomes" id="UP000219338">
    <property type="component" value="Unassembled WGS sequence"/>
</dbReference>
<feature type="compositionally biased region" description="Polar residues" evidence="2">
    <location>
        <begin position="178"/>
        <end position="223"/>
    </location>
</feature>
<evidence type="ECO:0000313" key="4">
    <source>
        <dbReference type="Proteomes" id="UP000219338"/>
    </source>
</evidence>
<feature type="compositionally biased region" description="Low complexity" evidence="2">
    <location>
        <begin position="73"/>
        <end position="113"/>
    </location>
</feature>
<feature type="compositionally biased region" description="Low complexity" evidence="2">
    <location>
        <begin position="137"/>
        <end position="154"/>
    </location>
</feature>
<protein>
    <submittedName>
        <fullName evidence="3">Uncharacterized protein</fullName>
    </submittedName>
</protein>
<evidence type="ECO:0000313" key="3">
    <source>
        <dbReference type="EMBL" id="SJL04336.1"/>
    </source>
</evidence>
<name>A0A284R6J3_ARMOS</name>
<feature type="region of interest" description="Disordered" evidence="2">
    <location>
        <begin position="309"/>
        <end position="352"/>
    </location>
</feature>
<feature type="compositionally biased region" description="Basic and acidic residues" evidence="2">
    <location>
        <begin position="114"/>
        <end position="128"/>
    </location>
</feature>
<proteinExistence type="predicted"/>
<gene>
    <name evidence="3" type="ORF">ARMOST_07702</name>
</gene>
<dbReference type="AlphaFoldDB" id="A0A284R6J3"/>
<evidence type="ECO:0000256" key="2">
    <source>
        <dbReference type="SAM" id="MobiDB-lite"/>
    </source>
</evidence>
<sequence>MNNRDLRARYDSFPPPAYDPASFPPLERALVPIHPCPIMGFPTMPAQHIFIQPPSRGFPDDSSSEDDMPWNRAAPPAHHLPPLINSSPSTPTTRTSTPSTHQTPTPMSQSPSLRESHPESPPHSHDHSPLPTKGRPTHSTSTPPTTSGTSSPPSIYLSSALTAPPPGSYAGETLRLGTISQEMTEPQWAGTSQWNKGIQSQDWVETQPSQQGYSITRTGTTMAPPQGTYYGEGDANKPQENRSSWSSLYSNWPLNNGMRMPPSFNQFDTFNYDQETFGGYTPELSRDYQGYTMAPYYPNTPLPLPDASPHQIRQHGQYHSPKTSRLYAGTNDGAGGSNDIPVDPPNDPPVPSWEECLQEAKVRSEENQQEVERLCLQLQAAQAKRSGHDMIWNLNQEPDKEEKQPECG</sequence>
<dbReference type="EMBL" id="FUEG01000005">
    <property type="protein sequence ID" value="SJL04336.1"/>
    <property type="molecule type" value="Genomic_DNA"/>
</dbReference>
<accession>A0A284R6J3</accession>
<reference evidence="4" key="1">
    <citation type="journal article" date="2017" name="Nat. Ecol. Evol.">
        <title>Genome expansion and lineage-specific genetic innovations in the forest pathogenic fungi Armillaria.</title>
        <authorList>
            <person name="Sipos G."/>
            <person name="Prasanna A.N."/>
            <person name="Walter M.C."/>
            <person name="O'Connor E."/>
            <person name="Balint B."/>
            <person name="Krizsan K."/>
            <person name="Kiss B."/>
            <person name="Hess J."/>
            <person name="Varga T."/>
            <person name="Slot J."/>
            <person name="Riley R."/>
            <person name="Boka B."/>
            <person name="Rigling D."/>
            <person name="Barry K."/>
            <person name="Lee J."/>
            <person name="Mihaltcheva S."/>
            <person name="LaButti K."/>
            <person name="Lipzen A."/>
            <person name="Waldron R."/>
            <person name="Moloney N.M."/>
            <person name="Sperisen C."/>
            <person name="Kredics L."/>
            <person name="Vagvoelgyi C."/>
            <person name="Patrignani A."/>
            <person name="Fitzpatrick D."/>
            <person name="Nagy I."/>
            <person name="Doyle S."/>
            <person name="Anderson J.B."/>
            <person name="Grigoriev I.V."/>
            <person name="Gueldener U."/>
            <person name="Muensterkoetter M."/>
            <person name="Nagy L.G."/>
        </authorList>
    </citation>
    <scope>NUCLEOTIDE SEQUENCE [LARGE SCALE GENOMIC DNA]</scope>
    <source>
        <strain evidence="4">C18/9</strain>
    </source>
</reference>
<keyword evidence="1" id="KW-0175">Coiled coil</keyword>
<feature type="coiled-coil region" evidence="1">
    <location>
        <begin position="357"/>
        <end position="384"/>
    </location>
</feature>
<evidence type="ECO:0000256" key="1">
    <source>
        <dbReference type="SAM" id="Coils"/>
    </source>
</evidence>
<keyword evidence="4" id="KW-1185">Reference proteome</keyword>
<feature type="compositionally biased region" description="Pro residues" evidence="2">
    <location>
        <begin position="342"/>
        <end position="351"/>
    </location>
</feature>
<feature type="region of interest" description="Disordered" evidence="2">
    <location>
        <begin position="50"/>
        <end position="242"/>
    </location>
</feature>
<organism evidence="3 4">
    <name type="scientific">Armillaria ostoyae</name>
    <name type="common">Armillaria root rot fungus</name>
    <dbReference type="NCBI Taxonomy" id="47428"/>
    <lineage>
        <taxon>Eukaryota</taxon>
        <taxon>Fungi</taxon>
        <taxon>Dikarya</taxon>
        <taxon>Basidiomycota</taxon>
        <taxon>Agaricomycotina</taxon>
        <taxon>Agaricomycetes</taxon>
        <taxon>Agaricomycetidae</taxon>
        <taxon>Agaricales</taxon>
        <taxon>Marasmiineae</taxon>
        <taxon>Physalacriaceae</taxon>
        <taxon>Armillaria</taxon>
    </lineage>
</organism>